<dbReference type="PRINTS" id="PR00081">
    <property type="entry name" value="GDHRDH"/>
</dbReference>
<keyword evidence="4" id="KW-1185">Reference proteome</keyword>
<accession>A0A098S2V6</accession>
<reference evidence="3 4" key="1">
    <citation type="journal article" date="2014" name="Int. J. Syst. Evol. Microbiol.">
        <title>Phaeodactylibacter xiamenensis gen. nov., sp. nov., a member of the family Saprospiraceae isolated from the marine alga Phaeodactylum tricornutum.</title>
        <authorList>
            <person name="Chen Z.Jr."/>
            <person name="Lei X."/>
            <person name="Lai Q."/>
            <person name="Li Y."/>
            <person name="Zhang B."/>
            <person name="Zhang J."/>
            <person name="Zhang H."/>
            <person name="Yang L."/>
            <person name="Zheng W."/>
            <person name="Tian Y."/>
            <person name="Yu Z."/>
            <person name="Xu H.Jr."/>
            <person name="Zheng T."/>
        </authorList>
    </citation>
    <scope>NUCLEOTIDE SEQUENCE [LARGE SCALE GENOMIC DNA]</scope>
    <source>
        <strain evidence="3 4">KD52</strain>
    </source>
</reference>
<dbReference type="AlphaFoldDB" id="A0A098S2V6"/>
<dbReference type="EMBL" id="JPOS01000089">
    <property type="protein sequence ID" value="KGE85517.1"/>
    <property type="molecule type" value="Genomic_DNA"/>
</dbReference>
<dbReference type="OrthoDB" id="9810908at2"/>
<dbReference type="Gene3D" id="3.40.50.720">
    <property type="entry name" value="NAD(P)-binding Rossmann-like Domain"/>
    <property type="match status" value="1"/>
</dbReference>
<dbReference type="InterPro" id="IPR036291">
    <property type="entry name" value="NAD(P)-bd_dom_sf"/>
</dbReference>
<dbReference type="SUPFAM" id="SSF51735">
    <property type="entry name" value="NAD(P)-binding Rossmann-fold domains"/>
    <property type="match status" value="1"/>
</dbReference>
<protein>
    <recommendedName>
        <fullName evidence="5">Short-chain dehydrogenase</fullName>
    </recommendedName>
</protein>
<dbReference type="GO" id="GO:0016491">
    <property type="term" value="F:oxidoreductase activity"/>
    <property type="evidence" value="ECO:0007669"/>
    <property type="project" value="UniProtKB-KW"/>
</dbReference>
<gene>
    <name evidence="3" type="ORF">IX84_27230</name>
</gene>
<dbReference type="STRING" id="1524460.IX84_27230"/>
<dbReference type="PANTHER" id="PTHR24321">
    <property type="entry name" value="DEHYDROGENASES, SHORT CHAIN"/>
    <property type="match status" value="1"/>
</dbReference>
<evidence type="ECO:0008006" key="5">
    <source>
        <dbReference type="Google" id="ProtNLM"/>
    </source>
</evidence>
<evidence type="ECO:0000313" key="3">
    <source>
        <dbReference type="EMBL" id="KGE85517.1"/>
    </source>
</evidence>
<dbReference type="Proteomes" id="UP000029736">
    <property type="component" value="Unassembled WGS sequence"/>
</dbReference>
<sequence>MKKQAIITGAAGGLGTAVTQKFLEAGYEVTAMTQPGHPDQIDHLKSATGSPAELRIQPLDVMDGKAVAGFFANQENIHAAIFLVGGFAMGKLADTSEADLDKMLSLNFKTAFHSVQNALPKMAEGGRIILIGARPATDPEAAAALVAYSLSKGLVLQLADIVNVEGAERNVQAVTILPSIIDTPANRDAMSDADFSQWVKPAEIAEAMLFACSEAAQKQRFGQFKMYGGV</sequence>
<proteinExistence type="inferred from homology"/>
<name>A0A098S2V6_9BACT</name>
<keyword evidence="2" id="KW-0560">Oxidoreductase</keyword>
<organism evidence="3 4">
    <name type="scientific">Phaeodactylibacter xiamenensis</name>
    <dbReference type="NCBI Taxonomy" id="1524460"/>
    <lineage>
        <taxon>Bacteria</taxon>
        <taxon>Pseudomonadati</taxon>
        <taxon>Bacteroidota</taxon>
        <taxon>Saprospiria</taxon>
        <taxon>Saprospirales</taxon>
        <taxon>Haliscomenobacteraceae</taxon>
        <taxon>Phaeodactylibacter</taxon>
    </lineage>
</organism>
<comment type="caution">
    <text evidence="3">The sequence shown here is derived from an EMBL/GenBank/DDBJ whole genome shotgun (WGS) entry which is preliminary data.</text>
</comment>
<evidence type="ECO:0000313" key="4">
    <source>
        <dbReference type="Proteomes" id="UP000029736"/>
    </source>
</evidence>
<evidence type="ECO:0000256" key="2">
    <source>
        <dbReference type="ARBA" id="ARBA00023002"/>
    </source>
</evidence>
<comment type="similarity">
    <text evidence="1">Belongs to the short-chain dehydrogenases/reductases (SDR) family.</text>
</comment>
<evidence type="ECO:0000256" key="1">
    <source>
        <dbReference type="ARBA" id="ARBA00006484"/>
    </source>
</evidence>
<dbReference type="RefSeq" id="WP_044228119.1">
    <property type="nucleotide sequence ID" value="NZ_JBKAGJ010000062.1"/>
</dbReference>
<dbReference type="Pfam" id="PF00106">
    <property type="entry name" value="adh_short"/>
    <property type="match status" value="1"/>
</dbReference>
<dbReference type="InterPro" id="IPR002347">
    <property type="entry name" value="SDR_fam"/>
</dbReference>
<dbReference type="PANTHER" id="PTHR24321:SF8">
    <property type="entry name" value="ESTRADIOL 17-BETA-DEHYDROGENASE 8-RELATED"/>
    <property type="match status" value="1"/>
</dbReference>